<keyword evidence="3" id="KW-0326">Glycosidase</keyword>
<dbReference type="Pfam" id="PF01183">
    <property type="entry name" value="Glyco_hydro_25"/>
    <property type="match status" value="1"/>
</dbReference>
<sequence length="217" mass="23733">MPATLDGTFDGVLDINHNDDVVLGDMQNAGIVAVIHKATEGASFQDPLYVRRRYAANALGLLWGAYHFSSGVAPADQVNNFLEAIQWGVDPDSDASTLLALDYETSTSGPDMSVDDACTFVSLIYQRTGRWPFVYGSNLVTDADAIADPACALSNCPLWYANYNSRPLHVPSRVWTRGWTLWQFSDGRNGPAPMNGFDRSCYLGTQAALQQEWPAFA</sequence>
<protein>
    <submittedName>
        <fullName evidence="4">Glycoside hydrolase family 25 protein</fullName>
    </submittedName>
</protein>
<dbReference type="PROSITE" id="PS51904">
    <property type="entry name" value="GLYCOSYL_HYDROL_F25_2"/>
    <property type="match status" value="1"/>
</dbReference>
<evidence type="ECO:0000313" key="5">
    <source>
        <dbReference type="Proteomes" id="UP001390669"/>
    </source>
</evidence>
<dbReference type="InterPro" id="IPR018077">
    <property type="entry name" value="Glyco_hydro_fam25_subgr"/>
</dbReference>
<dbReference type="Gene3D" id="3.20.20.80">
    <property type="entry name" value="Glycosidases"/>
    <property type="match status" value="1"/>
</dbReference>
<keyword evidence="5" id="KW-1185">Reference proteome</keyword>
<dbReference type="EMBL" id="JAYMRW010000031">
    <property type="protein sequence ID" value="MEM5453060.1"/>
    <property type="molecule type" value="Genomic_DNA"/>
</dbReference>
<accession>A0ABU9SNY5</accession>
<proteinExistence type="inferred from homology"/>
<evidence type="ECO:0000313" key="4">
    <source>
        <dbReference type="EMBL" id="MEM5453060.1"/>
    </source>
</evidence>
<comment type="similarity">
    <text evidence="1">Belongs to the glycosyl hydrolase 25 family.</text>
</comment>
<organism evidence="4 5">
    <name type="scientific">Paraburkholderia guartelaensis</name>
    <dbReference type="NCBI Taxonomy" id="2546446"/>
    <lineage>
        <taxon>Bacteria</taxon>
        <taxon>Pseudomonadati</taxon>
        <taxon>Pseudomonadota</taxon>
        <taxon>Betaproteobacteria</taxon>
        <taxon>Burkholderiales</taxon>
        <taxon>Burkholderiaceae</taxon>
        <taxon>Paraburkholderia</taxon>
    </lineage>
</organism>
<evidence type="ECO:0000256" key="2">
    <source>
        <dbReference type="ARBA" id="ARBA00022801"/>
    </source>
</evidence>
<evidence type="ECO:0000256" key="3">
    <source>
        <dbReference type="ARBA" id="ARBA00023295"/>
    </source>
</evidence>
<dbReference type="InterPro" id="IPR002053">
    <property type="entry name" value="Glyco_hydro_25"/>
</dbReference>
<dbReference type="PANTHER" id="PTHR34135:SF2">
    <property type="entry name" value="LYSOZYME"/>
    <property type="match status" value="1"/>
</dbReference>
<name>A0ABU9SNY5_9BURK</name>
<gene>
    <name evidence="4" type="ORF">VSR33_37375</name>
</gene>
<dbReference type="Proteomes" id="UP001390669">
    <property type="component" value="Unassembled WGS sequence"/>
</dbReference>
<dbReference type="PANTHER" id="PTHR34135">
    <property type="entry name" value="LYSOZYME"/>
    <property type="match status" value="1"/>
</dbReference>
<dbReference type="CDD" id="cd00599">
    <property type="entry name" value="GH25_muramidase"/>
    <property type="match status" value="1"/>
</dbReference>
<dbReference type="RefSeq" id="WP_406954366.1">
    <property type="nucleotide sequence ID" value="NZ_JAYMRW010000031.1"/>
</dbReference>
<dbReference type="SMART" id="SM00641">
    <property type="entry name" value="Glyco_25"/>
    <property type="match status" value="1"/>
</dbReference>
<reference evidence="4 5" key="1">
    <citation type="submission" date="2024-01" db="EMBL/GenBank/DDBJ databases">
        <title>The diversity of rhizobia nodulating Mimosa spp. in eleven states of Brazil covering several biomes is determined by host plant, location, and edaphic factors.</title>
        <authorList>
            <person name="Rouws L."/>
            <person name="Barauna A."/>
            <person name="Beukes C."/>
            <person name="De Faria S.M."/>
            <person name="Gross E."/>
            <person name="Dos Reis Junior F.B."/>
            <person name="Simon M."/>
            <person name="Maluk M."/>
            <person name="Odee D.W."/>
            <person name="Kenicer G."/>
            <person name="Young J.P.W."/>
            <person name="Reis V.M."/>
            <person name="Zilli J."/>
            <person name="James E.K."/>
        </authorList>
    </citation>
    <scope>NUCLEOTIDE SEQUENCE [LARGE SCALE GENOMIC DNA]</scope>
    <source>
        <strain evidence="4 5">JPY164</strain>
    </source>
</reference>
<keyword evidence="2 4" id="KW-0378">Hydrolase</keyword>
<dbReference type="SUPFAM" id="SSF51445">
    <property type="entry name" value="(Trans)glycosidases"/>
    <property type="match status" value="1"/>
</dbReference>
<evidence type="ECO:0000256" key="1">
    <source>
        <dbReference type="ARBA" id="ARBA00010646"/>
    </source>
</evidence>
<dbReference type="GO" id="GO:0016787">
    <property type="term" value="F:hydrolase activity"/>
    <property type="evidence" value="ECO:0007669"/>
    <property type="project" value="UniProtKB-KW"/>
</dbReference>
<dbReference type="InterPro" id="IPR017853">
    <property type="entry name" value="GH"/>
</dbReference>
<comment type="caution">
    <text evidence="4">The sequence shown here is derived from an EMBL/GenBank/DDBJ whole genome shotgun (WGS) entry which is preliminary data.</text>
</comment>